<name>A0A6H1ZNB1_9ZZZZ</name>
<evidence type="ECO:0000313" key="2">
    <source>
        <dbReference type="EMBL" id="QJA48807.1"/>
    </source>
</evidence>
<protein>
    <submittedName>
        <fullName evidence="2">Uncharacterized protein</fullName>
    </submittedName>
</protein>
<evidence type="ECO:0000313" key="3">
    <source>
        <dbReference type="EMBL" id="QJH98776.1"/>
    </source>
</evidence>
<reference evidence="2" key="1">
    <citation type="submission" date="2020-03" db="EMBL/GenBank/DDBJ databases">
        <title>The deep terrestrial virosphere.</title>
        <authorList>
            <person name="Holmfeldt K."/>
            <person name="Nilsson E."/>
            <person name="Simone D."/>
            <person name="Lopez-Fernandez M."/>
            <person name="Wu X."/>
            <person name="de Brujin I."/>
            <person name="Lundin D."/>
            <person name="Andersson A."/>
            <person name="Bertilsson S."/>
            <person name="Dopson M."/>
        </authorList>
    </citation>
    <scope>NUCLEOTIDE SEQUENCE</scope>
    <source>
        <strain evidence="2">TM448A01161</strain>
        <strain evidence="3">TM448B01396</strain>
    </source>
</reference>
<feature type="region of interest" description="Disordered" evidence="1">
    <location>
        <begin position="160"/>
        <end position="194"/>
    </location>
</feature>
<feature type="compositionally biased region" description="Gly residues" evidence="1">
    <location>
        <begin position="184"/>
        <end position="193"/>
    </location>
</feature>
<gene>
    <name evidence="2" type="ORF">TM448A01161_0022</name>
    <name evidence="3" type="ORF">TM448B01396_0003</name>
</gene>
<dbReference type="EMBL" id="MT144103">
    <property type="protein sequence ID" value="QJA48807.1"/>
    <property type="molecule type" value="Genomic_DNA"/>
</dbReference>
<feature type="compositionally biased region" description="Low complexity" evidence="1">
    <location>
        <begin position="170"/>
        <end position="183"/>
    </location>
</feature>
<accession>A0A6H1ZNB1</accession>
<dbReference type="AlphaFoldDB" id="A0A6H1ZNB1"/>
<dbReference type="EMBL" id="MT144752">
    <property type="protein sequence ID" value="QJH98776.1"/>
    <property type="molecule type" value="Genomic_DNA"/>
</dbReference>
<proteinExistence type="predicted"/>
<evidence type="ECO:0000256" key="1">
    <source>
        <dbReference type="SAM" id="MobiDB-lite"/>
    </source>
</evidence>
<organism evidence="2">
    <name type="scientific">viral metagenome</name>
    <dbReference type="NCBI Taxonomy" id="1070528"/>
    <lineage>
        <taxon>unclassified sequences</taxon>
        <taxon>metagenomes</taxon>
        <taxon>organismal metagenomes</taxon>
    </lineage>
</organism>
<sequence>MALDKNVPLVTNTIAEDLIAINANWEAIVSDTAYDATTWDGVTDVAPSKNAIRDKLEALIPSGTIMLFGQASAPTGWTKKTNWQDKAMFTYNGDANGTALDSGGSVAAQTAHTHTGPSHTHTGPSHTHTYTQVPNHVHPLKGLSGTGAVTYHQIGVGGAYHSSPSTDDPTGGVATGTTAADGTGATGAEGTGATGANTAFFYQELIVCTKD</sequence>